<dbReference type="GO" id="GO:0043565">
    <property type="term" value="F:sequence-specific DNA binding"/>
    <property type="evidence" value="ECO:0007669"/>
    <property type="project" value="InterPro"/>
</dbReference>
<reference evidence="10 11" key="1">
    <citation type="submission" date="2019-12" db="EMBL/GenBank/DDBJ databases">
        <title>Strain KN286 was isolated from seawater, which was collected from Caroline Seamount in the tropical western Pacific.</title>
        <authorList>
            <person name="Wang Q."/>
        </authorList>
    </citation>
    <scope>NUCLEOTIDE SEQUENCE [LARGE SCALE GENOMIC DNA]</scope>
    <source>
        <strain evidence="10 11">KN286</strain>
    </source>
</reference>
<dbReference type="SMART" id="SM00382">
    <property type="entry name" value="AAA"/>
    <property type="match status" value="1"/>
</dbReference>
<dbReference type="PROSITE" id="PS00675">
    <property type="entry name" value="SIGMA54_INTERACT_1"/>
    <property type="match status" value="1"/>
</dbReference>
<evidence type="ECO:0000256" key="7">
    <source>
        <dbReference type="PROSITE-ProRule" id="PRU00169"/>
    </source>
</evidence>
<dbReference type="Pfam" id="PF02954">
    <property type="entry name" value="HTH_8"/>
    <property type="match status" value="1"/>
</dbReference>
<dbReference type="Gene3D" id="3.40.50.2300">
    <property type="match status" value="1"/>
</dbReference>
<evidence type="ECO:0000256" key="6">
    <source>
        <dbReference type="ARBA" id="ARBA00023163"/>
    </source>
</evidence>
<dbReference type="Proteomes" id="UP000436016">
    <property type="component" value="Unassembled WGS sequence"/>
</dbReference>
<dbReference type="InterPro" id="IPR002197">
    <property type="entry name" value="HTH_Fis"/>
</dbReference>
<dbReference type="InterPro" id="IPR009057">
    <property type="entry name" value="Homeodomain-like_sf"/>
</dbReference>
<name>A0A6B0TXJ3_9RHOB</name>
<evidence type="ECO:0000256" key="3">
    <source>
        <dbReference type="ARBA" id="ARBA00022840"/>
    </source>
</evidence>
<dbReference type="SUPFAM" id="SSF52540">
    <property type="entry name" value="P-loop containing nucleoside triphosphate hydrolases"/>
    <property type="match status" value="1"/>
</dbReference>
<gene>
    <name evidence="10" type="ORF">GSH16_09805</name>
</gene>
<evidence type="ECO:0000259" key="9">
    <source>
        <dbReference type="PROSITE" id="PS50110"/>
    </source>
</evidence>
<dbReference type="InterPro" id="IPR058031">
    <property type="entry name" value="AAA_lid_NorR"/>
</dbReference>
<evidence type="ECO:0000256" key="2">
    <source>
        <dbReference type="ARBA" id="ARBA00022741"/>
    </source>
</evidence>
<dbReference type="SMART" id="SM00448">
    <property type="entry name" value="REC"/>
    <property type="match status" value="1"/>
</dbReference>
<organism evidence="10 11">
    <name type="scientific">Oceanomicrobium pacificus</name>
    <dbReference type="NCBI Taxonomy" id="2692916"/>
    <lineage>
        <taxon>Bacteria</taxon>
        <taxon>Pseudomonadati</taxon>
        <taxon>Pseudomonadota</taxon>
        <taxon>Alphaproteobacteria</taxon>
        <taxon>Rhodobacterales</taxon>
        <taxon>Paracoccaceae</taxon>
        <taxon>Oceanomicrobium</taxon>
    </lineage>
</organism>
<protein>
    <submittedName>
        <fullName evidence="10">Response regulator</fullName>
    </submittedName>
</protein>
<dbReference type="InterPro" id="IPR003593">
    <property type="entry name" value="AAA+_ATPase"/>
</dbReference>
<keyword evidence="11" id="KW-1185">Reference proteome</keyword>
<feature type="domain" description="Response regulatory" evidence="9">
    <location>
        <begin position="6"/>
        <end position="120"/>
    </location>
</feature>
<dbReference type="PROSITE" id="PS50045">
    <property type="entry name" value="SIGMA54_INTERACT_4"/>
    <property type="match status" value="1"/>
</dbReference>
<evidence type="ECO:0000313" key="11">
    <source>
        <dbReference type="Proteomes" id="UP000436016"/>
    </source>
</evidence>
<evidence type="ECO:0000259" key="8">
    <source>
        <dbReference type="PROSITE" id="PS50045"/>
    </source>
</evidence>
<dbReference type="GO" id="GO:0000160">
    <property type="term" value="P:phosphorelay signal transduction system"/>
    <property type="evidence" value="ECO:0007669"/>
    <property type="project" value="UniProtKB-KW"/>
</dbReference>
<dbReference type="InterPro" id="IPR027417">
    <property type="entry name" value="P-loop_NTPase"/>
</dbReference>
<dbReference type="RefSeq" id="WP_160854496.1">
    <property type="nucleotide sequence ID" value="NZ_WUWG01000003.1"/>
</dbReference>
<accession>A0A6B0TXJ3</accession>
<dbReference type="Pfam" id="PF25601">
    <property type="entry name" value="AAA_lid_14"/>
    <property type="match status" value="1"/>
</dbReference>
<dbReference type="Gene3D" id="3.40.50.300">
    <property type="entry name" value="P-loop containing nucleotide triphosphate hydrolases"/>
    <property type="match status" value="1"/>
</dbReference>
<dbReference type="AlphaFoldDB" id="A0A6B0TXJ3"/>
<proteinExistence type="predicted"/>
<dbReference type="InterPro" id="IPR025944">
    <property type="entry name" value="Sigma_54_int_dom_CS"/>
</dbReference>
<keyword evidence="2" id="KW-0547">Nucleotide-binding</keyword>
<dbReference type="InterPro" id="IPR011006">
    <property type="entry name" value="CheY-like_superfamily"/>
</dbReference>
<dbReference type="GO" id="GO:0005524">
    <property type="term" value="F:ATP binding"/>
    <property type="evidence" value="ECO:0007669"/>
    <property type="project" value="UniProtKB-KW"/>
</dbReference>
<dbReference type="Pfam" id="PF00158">
    <property type="entry name" value="Sigma54_activat"/>
    <property type="match status" value="1"/>
</dbReference>
<dbReference type="FunFam" id="3.40.50.2300:FF:000018">
    <property type="entry name" value="DNA-binding transcriptional regulator NtrC"/>
    <property type="match status" value="1"/>
</dbReference>
<dbReference type="PANTHER" id="PTHR32071:SF57">
    <property type="entry name" value="C4-DICARBOXYLATE TRANSPORT TRANSCRIPTIONAL REGULATORY PROTEIN DCTD"/>
    <property type="match status" value="1"/>
</dbReference>
<dbReference type="Gene3D" id="1.10.10.60">
    <property type="entry name" value="Homeodomain-like"/>
    <property type="match status" value="1"/>
</dbReference>
<dbReference type="CDD" id="cd17549">
    <property type="entry name" value="REC_DctD-like"/>
    <property type="match status" value="1"/>
</dbReference>
<dbReference type="PROSITE" id="PS00688">
    <property type="entry name" value="SIGMA54_INTERACT_3"/>
    <property type="match status" value="1"/>
</dbReference>
<keyword evidence="4" id="KW-0902">Two-component regulatory system</keyword>
<dbReference type="SUPFAM" id="SSF46689">
    <property type="entry name" value="Homeodomain-like"/>
    <property type="match status" value="1"/>
</dbReference>
<dbReference type="InterPro" id="IPR001789">
    <property type="entry name" value="Sig_transdc_resp-reg_receiver"/>
</dbReference>
<dbReference type="InterPro" id="IPR002078">
    <property type="entry name" value="Sigma_54_int"/>
</dbReference>
<evidence type="ECO:0000256" key="1">
    <source>
        <dbReference type="ARBA" id="ARBA00022553"/>
    </source>
</evidence>
<keyword evidence="5" id="KW-0805">Transcription regulation</keyword>
<feature type="domain" description="Sigma-54 factor interaction" evidence="8">
    <location>
        <begin position="146"/>
        <end position="363"/>
    </location>
</feature>
<evidence type="ECO:0000256" key="4">
    <source>
        <dbReference type="ARBA" id="ARBA00023012"/>
    </source>
</evidence>
<dbReference type="SUPFAM" id="SSF52172">
    <property type="entry name" value="CheY-like"/>
    <property type="match status" value="1"/>
</dbReference>
<dbReference type="Gene3D" id="1.10.8.60">
    <property type="match status" value="1"/>
</dbReference>
<dbReference type="InterPro" id="IPR025662">
    <property type="entry name" value="Sigma_54_int_dom_ATP-bd_1"/>
</dbReference>
<dbReference type="EMBL" id="WUWG01000003">
    <property type="protein sequence ID" value="MXU65743.1"/>
    <property type="molecule type" value="Genomic_DNA"/>
</dbReference>
<dbReference type="PROSITE" id="PS50110">
    <property type="entry name" value="RESPONSE_REGULATORY"/>
    <property type="match status" value="1"/>
</dbReference>
<keyword evidence="1 7" id="KW-0597">Phosphoprotein</keyword>
<comment type="caution">
    <text evidence="10">The sequence shown here is derived from an EMBL/GenBank/DDBJ whole genome shotgun (WGS) entry which is preliminary data.</text>
</comment>
<dbReference type="CDD" id="cd00009">
    <property type="entry name" value="AAA"/>
    <property type="match status" value="1"/>
</dbReference>
<feature type="modified residue" description="4-aspartylphosphate" evidence="7">
    <location>
        <position position="55"/>
    </location>
</feature>
<sequence>MAEPIAVTIVDDEADMRDSISQWLSLSGYRTTTHDSAESALRTIDASYPGIVITDIRMPGTDGMALLKKLQSIDPALPVILITGHGDIQLAVEAMRIGAYEFVEKPFDPERLAELVRRAGEARRLTLDNRNLRRELSNGSVLLNKLMGASDAVEHLREEILDLAQADGHVLISGETGTGKSLMAHALHACGPRQGRPFVTVNCAAHDADTLDALLFGSDDELSQKPAVEQAEGGTLCLENIEELPDALQAKLLTLISDAPVDAGPDHQLRIIAITPEPVSALGHPKIRQDLFYRLAAMELKAPALRDRGEDILMLFTRFTSQFADEYGCEPPEVSASDAAALLQAPWPGNVRQLINLAERAVLQTRRGATNIAQLLQADDMAPAPGADTKERPLREHVEAFERMLIETALRRNRGSVASVIDELAVPRRTLNEKMAKYGLNRSDYI</sequence>
<dbReference type="GO" id="GO:0006355">
    <property type="term" value="P:regulation of DNA-templated transcription"/>
    <property type="evidence" value="ECO:0007669"/>
    <property type="project" value="InterPro"/>
</dbReference>
<keyword evidence="3" id="KW-0067">ATP-binding</keyword>
<evidence type="ECO:0000256" key="5">
    <source>
        <dbReference type="ARBA" id="ARBA00023015"/>
    </source>
</evidence>
<dbReference type="Pfam" id="PF00072">
    <property type="entry name" value="Response_reg"/>
    <property type="match status" value="1"/>
</dbReference>
<keyword evidence="6" id="KW-0804">Transcription</keyword>
<dbReference type="PANTHER" id="PTHR32071">
    <property type="entry name" value="TRANSCRIPTIONAL REGULATORY PROTEIN"/>
    <property type="match status" value="1"/>
</dbReference>
<evidence type="ECO:0000313" key="10">
    <source>
        <dbReference type="EMBL" id="MXU65743.1"/>
    </source>
</evidence>